<dbReference type="EMBL" id="JGZB01000010">
    <property type="protein sequence ID" value="KFI67591.1"/>
    <property type="molecule type" value="Genomic_DNA"/>
</dbReference>
<evidence type="ECO:0000256" key="5">
    <source>
        <dbReference type="ARBA" id="ARBA00023125"/>
    </source>
</evidence>
<feature type="domain" description="Transposase putative helix-turn-helix" evidence="9">
    <location>
        <begin position="2"/>
        <end position="44"/>
    </location>
</feature>
<organism evidence="10 11">
    <name type="scientific">Bifidobacterium magnum</name>
    <dbReference type="NCBI Taxonomy" id="1692"/>
    <lineage>
        <taxon>Bacteria</taxon>
        <taxon>Bacillati</taxon>
        <taxon>Actinomycetota</taxon>
        <taxon>Actinomycetes</taxon>
        <taxon>Bifidobacteriales</taxon>
        <taxon>Bifidobacteriaceae</taxon>
        <taxon>Bifidobacterium</taxon>
    </lineage>
</organism>
<keyword evidence="11" id="KW-1185">Reference proteome</keyword>
<gene>
    <name evidence="10" type="ORF">BMAGN_0792</name>
</gene>
<evidence type="ECO:0000259" key="7">
    <source>
        <dbReference type="Pfam" id="PF01385"/>
    </source>
</evidence>
<evidence type="ECO:0000256" key="3">
    <source>
        <dbReference type="ARBA" id="ARBA00022723"/>
    </source>
</evidence>
<dbReference type="InterPro" id="IPR010095">
    <property type="entry name" value="Cas12f1-like_TNB"/>
</dbReference>
<dbReference type="Pfam" id="PF01385">
    <property type="entry name" value="OrfB_IS605"/>
    <property type="match status" value="1"/>
</dbReference>
<evidence type="ECO:0000256" key="2">
    <source>
        <dbReference type="ARBA" id="ARBA00022578"/>
    </source>
</evidence>
<evidence type="ECO:0000313" key="10">
    <source>
        <dbReference type="EMBL" id="KFI67591.1"/>
    </source>
</evidence>
<evidence type="ECO:0000259" key="9">
    <source>
        <dbReference type="Pfam" id="PF12323"/>
    </source>
</evidence>
<evidence type="ECO:0000256" key="4">
    <source>
        <dbReference type="ARBA" id="ARBA00022833"/>
    </source>
</evidence>
<sequence length="475" mass="54458">MKAYRTEIKPTPEQCRYLAQAFGNARWAYNEFIGFNQARYRHRKDGYGDYGYCNAYAVAARYSLAKLLHARVEGNVRKATVAQARLLNELLVCACLPAVDLNTLGPDLARLLLDALTEARQLPRYEPWMDLAHSKSVKQAFINADKAYAKLFANRKTGKTTKGRKGKTLAGPRFKKKNRSKDSIYLVEHIRVERHRIKMPGMGWVRLKEYGYIPIGTDTVSSVTVSRVAGRHYVSCTPKRNTVETHEPRHDGKTDGLGIDLGIKNLAAMSDGTLIDNPNRRKEPRRLSRKLKRQQRALARKLERITVRTYHEEGKDKGKVKQVNYKRPLKECRNIAKTRLAIQKTWQRITNIRHDHMDKAIDQLVGQEPRFITIEDLNIQGMMRNRHLSRTLAEQELGRFVTHLKAKCAEHGIELRQADRWYPSSQLCSDCGYRNTAVRNLNIRAWDCPSCGVHHDRDVNAAKNLKAATEYTVIA</sequence>
<accession>A0A087B991</accession>
<dbReference type="InterPro" id="IPR021027">
    <property type="entry name" value="Transposase_put_HTH"/>
</dbReference>
<dbReference type="InterPro" id="IPR001959">
    <property type="entry name" value="Transposase"/>
</dbReference>
<dbReference type="NCBIfam" id="NF040570">
    <property type="entry name" value="guided_TnpB"/>
    <property type="match status" value="1"/>
</dbReference>
<evidence type="ECO:0000313" key="11">
    <source>
        <dbReference type="Proteomes" id="UP000029052"/>
    </source>
</evidence>
<proteinExistence type="inferred from homology"/>
<keyword evidence="3" id="KW-0479">Metal-binding</keyword>
<dbReference type="AlphaFoldDB" id="A0A087B991"/>
<keyword evidence="5" id="KW-0238">DNA-binding</keyword>
<evidence type="ECO:0000256" key="6">
    <source>
        <dbReference type="ARBA" id="ARBA00023172"/>
    </source>
</evidence>
<feature type="domain" description="Cas12f1-like TNB" evidence="8">
    <location>
        <begin position="398"/>
        <end position="465"/>
    </location>
</feature>
<keyword evidence="4" id="KW-0862">Zinc</keyword>
<feature type="domain" description="Probable transposase IS891/IS1136/IS1341" evidence="7">
    <location>
        <begin position="248"/>
        <end position="385"/>
    </location>
</feature>
<dbReference type="GO" id="GO:0003677">
    <property type="term" value="F:DNA binding"/>
    <property type="evidence" value="ECO:0007669"/>
    <property type="project" value="UniProtKB-KW"/>
</dbReference>
<dbReference type="Pfam" id="PF07282">
    <property type="entry name" value="Cas12f1-like_TNB"/>
    <property type="match status" value="1"/>
</dbReference>
<dbReference type="Pfam" id="PF12323">
    <property type="entry name" value="HTH_OrfB_IS605"/>
    <property type="match status" value="1"/>
</dbReference>
<comment type="caution">
    <text evidence="10">The sequence shown here is derived from an EMBL/GenBank/DDBJ whole genome shotgun (WGS) entry which is preliminary data.</text>
</comment>
<reference evidence="10 11" key="1">
    <citation type="submission" date="2014-03" db="EMBL/GenBank/DDBJ databases">
        <title>Genomics of Bifidobacteria.</title>
        <authorList>
            <person name="Ventura M."/>
            <person name="Milani C."/>
            <person name="Lugli G.A."/>
        </authorList>
    </citation>
    <scope>NUCLEOTIDE SEQUENCE [LARGE SCALE GENOMIC DNA]</scope>
    <source>
        <strain evidence="10 11">LMG 11591</strain>
    </source>
</reference>
<evidence type="ECO:0000256" key="1">
    <source>
        <dbReference type="ARBA" id="ARBA00008761"/>
    </source>
</evidence>
<keyword evidence="6" id="KW-0233">DNA recombination</keyword>
<keyword evidence="2" id="KW-0815">Transposition</keyword>
<dbReference type="STRING" id="1692.BMAGN_0792"/>
<comment type="similarity">
    <text evidence="1">In the C-terminal section; belongs to the transposase 35 family.</text>
</comment>
<dbReference type="GO" id="GO:0046872">
    <property type="term" value="F:metal ion binding"/>
    <property type="evidence" value="ECO:0007669"/>
    <property type="project" value="UniProtKB-KW"/>
</dbReference>
<dbReference type="eggNOG" id="COG0675">
    <property type="taxonomic scope" value="Bacteria"/>
</dbReference>
<dbReference type="GO" id="GO:0032196">
    <property type="term" value="P:transposition"/>
    <property type="evidence" value="ECO:0007669"/>
    <property type="project" value="UniProtKB-KW"/>
</dbReference>
<dbReference type="Proteomes" id="UP000029052">
    <property type="component" value="Unassembled WGS sequence"/>
</dbReference>
<name>A0A087B991_9BIFI</name>
<dbReference type="GO" id="GO:0006310">
    <property type="term" value="P:DNA recombination"/>
    <property type="evidence" value="ECO:0007669"/>
    <property type="project" value="UniProtKB-KW"/>
</dbReference>
<protein>
    <submittedName>
        <fullName evidence="10">ISCpe4, transposase</fullName>
    </submittedName>
</protein>
<evidence type="ECO:0000259" key="8">
    <source>
        <dbReference type="Pfam" id="PF07282"/>
    </source>
</evidence>
<dbReference type="RefSeq" id="WP_022859377.1">
    <property type="nucleotide sequence ID" value="NZ_JGZB01000010.1"/>
</dbReference>